<dbReference type="InterPro" id="IPR001789">
    <property type="entry name" value="Sig_transdc_resp-reg_receiver"/>
</dbReference>
<dbReference type="SUPFAM" id="SSF52172">
    <property type="entry name" value="CheY-like"/>
    <property type="match status" value="1"/>
</dbReference>
<organism evidence="4 5">
    <name type="scientific">Pseudaeromonas paramecii</name>
    <dbReference type="NCBI Taxonomy" id="2138166"/>
    <lineage>
        <taxon>Bacteria</taxon>
        <taxon>Pseudomonadati</taxon>
        <taxon>Pseudomonadota</taxon>
        <taxon>Gammaproteobacteria</taxon>
        <taxon>Aeromonadales</taxon>
        <taxon>Aeromonadaceae</taxon>
        <taxon>Pseudaeromonas</taxon>
    </lineage>
</organism>
<dbReference type="PANTHER" id="PTHR43228:SF1">
    <property type="entry name" value="TWO-COMPONENT RESPONSE REGULATOR ARR22"/>
    <property type="match status" value="1"/>
</dbReference>
<dbReference type="EMBL" id="BAABFC010000009">
    <property type="protein sequence ID" value="GAA4496847.1"/>
    <property type="molecule type" value="Genomic_DNA"/>
</dbReference>
<keyword evidence="5" id="KW-1185">Reference proteome</keyword>
<dbReference type="Proteomes" id="UP001501321">
    <property type="component" value="Unassembled WGS sequence"/>
</dbReference>
<gene>
    <name evidence="4" type="ORF">GCM10023095_12530</name>
</gene>
<evidence type="ECO:0000313" key="4">
    <source>
        <dbReference type="EMBL" id="GAA4496847.1"/>
    </source>
</evidence>
<dbReference type="PROSITE" id="PS50110">
    <property type="entry name" value="RESPONSE_REGULATORY"/>
    <property type="match status" value="1"/>
</dbReference>
<dbReference type="Pfam" id="PF13432">
    <property type="entry name" value="TPR_16"/>
    <property type="match status" value="1"/>
</dbReference>
<feature type="repeat" description="TPR" evidence="2">
    <location>
        <begin position="241"/>
        <end position="274"/>
    </location>
</feature>
<dbReference type="SUPFAM" id="SSF48452">
    <property type="entry name" value="TPR-like"/>
    <property type="match status" value="2"/>
</dbReference>
<evidence type="ECO:0000256" key="2">
    <source>
        <dbReference type="PROSITE-ProRule" id="PRU00339"/>
    </source>
</evidence>
<dbReference type="Gene3D" id="3.40.50.2300">
    <property type="match status" value="1"/>
</dbReference>
<feature type="repeat" description="TPR" evidence="2">
    <location>
        <begin position="458"/>
        <end position="491"/>
    </location>
</feature>
<evidence type="ECO:0000313" key="5">
    <source>
        <dbReference type="Proteomes" id="UP001501321"/>
    </source>
</evidence>
<dbReference type="Pfam" id="PF14559">
    <property type="entry name" value="TPR_19"/>
    <property type="match status" value="1"/>
</dbReference>
<dbReference type="CDD" id="cd17589">
    <property type="entry name" value="REC_TPR"/>
    <property type="match status" value="1"/>
</dbReference>
<dbReference type="RefSeq" id="WP_345011154.1">
    <property type="nucleotide sequence ID" value="NZ_BAABFC010000009.1"/>
</dbReference>
<dbReference type="Gene3D" id="1.25.40.10">
    <property type="entry name" value="Tetratricopeptide repeat domain"/>
    <property type="match status" value="2"/>
</dbReference>
<dbReference type="Pfam" id="PF00072">
    <property type="entry name" value="Response_reg"/>
    <property type="match status" value="1"/>
</dbReference>
<evidence type="ECO:0000259" key="3">
    <source>
        <dbReference type="PROSITE" id="PS50110"/>
    </source>
</evidence>
<evidence type="ECO:0000256" key="1">
    <source>
        <dbReference type="PROSITE-ProRule" id="PRU00169"/>
    </source>
</evidence>
<dbReference type="InterPro" id="IPR019734">
    <property type="entry name" value="TPR_rpt"/>
</dbReference>
<protein>
    <submittedName>
        <fullName evidence="4">Response regulator</fullName>
    </submittedName>
</protein>
<proteinExistence type="predicted"/>
<dbReference type="InterPro" id="IPR011990">
    <property type="entry name" value="TPR-like_helical_dom_sf"/>
</dbReference>
<keyword evidence="1" id="KW-0597">Phosphoprotein</keyword>
<feature type="modified residue" description="4-aspartylphosphate" evidence="1">
    <location>
        <position position="67"/>
    </location>
</feature>
<dbReference type="InterPro" id="IPR011006">
    <property type="entry name" value="CheY-like_superfamily"/>
</dbReference>
<sequence length="554" mass="63087">MNETTQSAPDRPFKNKRVLLIDDQRSFQVMMKAMLQNVGLNKVTILATAEEARRRCSKESFDIYLIDYNLGSGENGRQLLEYLREAKLLPPLAVVFIVSGDNSRSMVLSALESEPDDYMMKPFSQDQLRLRLLRALQRKQSLAGVFRALAEQEPQAVIQACDEALKDENNRYANYCRCLMAEMLLREQEPQRAHDLLIQALNDVESSWMRMSLGKACYLLGQHEAAVEHLKKAVQDRPLMVEAYRWMASAQLAASHNDAAMETLERAIQISPQSGMLHQQMAEVSLAREDYLKAKDSLSTLMELNRFSVQRTPQALGNYIHCLILYALHSEDPYHIANLQKQVNSALYRCRDALLTTEFDYAAFEQVCQARVQMARGDLVRGKKMLYKAHQNYMAEPERMPEALLSETVLGLLQLGEFEYADQLQACLSESALADPMVSQCLSSARHDSLLAERNQKYQELNEQGILAYKNGHLDEALLFFRDALRRAPANTSAALNKIQVLIQLLGQYKKDRGTELYEECRATLSALDAVILNQTQRARLDELHAEFAQLRRP</sequence>
<dbReference type="SMART" id="SM00028">
    <property type="entry name" value="TPR"/>
    <property type="match status" value="4"/>
</dbReference>
<dbReference type="InterPro" id="IPR052048">
    <property type="entry name" value="ST_Response_Regulator"/>
</dbReference>
<feature type="domain" description="Response regulatory" evidence="3">
    <location>
        <begin position="17"/>
        <end position="136"/>
    </location>
</feature>
<dbReference type="PANTHER" id="PTHR43228">
    <property type="entry name" value="TWO-COMPONENT RESPONSE REGULATOR"/>
    <property type="match status" value="1"/>
</dbReference>
<accession>A0ABP8Q4K6</accession>
<comment type="caution">
    <text evidence="4">The sequence shown here is derived from an EMBL/GenBank/DDBJ whole genome shotgun (WGS) entry which is preliminary data.</text>
</comment>
<dbReference type="PROSITE" id="PS50005">
    <property type="entry name" value="TPR"/>
    <property type="match status" value="2"/>
</dbReference>
<keyword evidence="2" id="KW-0802">TPR repeat</keyword>
<name>A0ABP8Q4K6_9GAMM</name>
<dbReference type="SMART" id="SM00448">
    <property type="entry name" value="REC"/>
    <property type="match status" value="1"/>
</dbReference>
<reference evidence="5" key="1">
    <citation type="journal article" date="2019" name="Int. J. Syst. Evol. Microbiol.">
        <title>The Global Catalogue of Microorganisms (GCM) 10K type strain sequencing project: providing services to taxonomists for standard genome sequencing and annotation.</title>
        <authorList>
            <consortium name="The Broad Institute Genomics Platform"/>
            <consortium name="The Broad Institute Genome Sequencing Center for Infectious Disease"/>
            <person name="Wu L."/>
            <person name="Ma J."/>
        </authorList>
    </citation>
    <scope>NUCLEOTIDE SEQUENCE [LARGE SCALE GENOMIC DNA]</scope>
    <source>
        <strain evidence="5">JCM 32226</strain>
    </source>
</reference>